<sequence>MKLLGAAPIIRFLIPKLQETMSRTLSTGTFQNSQPLNYRAGSRVQPIDSVGQEQAYEPSTGKCASSVSLPVCSNGTRVFVQRDILQKFTDQVVKKVKKIKIGDPLLEDTRMGALINRPQLDKVFAFIKGAKEQVRDCKDDMTCVKEEIFGPVMSILPFDTEEEALARANNTTYGLAGGVFSRDIQRAHRVVAALQAGMCFINNYNVSPVEMPFGGYKKSGFGRENGQVAIEYYSQLKTVCVEMGNVESVF</sequence>
<dbReference type="Pfam" id="PF00171">
    <property type="entry name" value="Aldedh"/>
    <property type="match status" value="2"/>
</dbReference>
<dbReference type="PANTHER" id="PTHR11699">
    <property type="entry name" value="ALDEHYDE DEHYDROGENASE-RELATED"/>
    <property type="match status" value="1"/>
</dbReference>
<keyword evidence="3" id="KW-1185">Reference proteome</keyword>
<evidence type="ECO:0000313" key="3">
    <source>
        <dbReference type="Proteomes" id="UP000770717"/>
    </source>
</evidence>
<organism evidence="2 3">
    <name type="scientific">Eleutherodactylus coqui</name>
    <name type="common">Puerto Rican coqui</name>
    <dbReference type="NCBI Taxonomy" id="57060"/>
    <lineage>
        <taxon>Eukaryota</taxon>
        <taxon>Metazoa</taxon>
        <taxon>Chordata</taxon>
        <taxon>Craniata</taxon>
        <taxon>Vertebrata</taxon>
        <taxon>Euteleostomi</taxon>
        <taxon>Amphibia</taxon>
        <taxon>Batrachia</taxon>
        <taxon>Anura</taxon>
        <taxon>Neobatrachia</taxon>
        <taxon>Hyloidea</taxon>
        <taxon>Eleutherodactylidae</taxon>
        <taxon>Eleutherodactylinae</taxon>
        <taxon>Eleutherodactylus</taxon>
        <taxon>Eleutherodactylus</taxon>
    </lineage>
</organism>
<protein>
    <recommendedName>
        <fullName evidence="1">Aldehyde dehydrogenase domain-containing protein</fullName>
    </recommendedName>
</protein>
<dbReference type="AlphaFoldDB" id="A0A8J6BAN7"/>
<feature type="domain" description="Aldehyde dehydrogenase" evidence="1">
    <location>
        <begin position="135"/>
        <end position="239"/>
    </location>
</feature>
<dbReference type="InterPro" id="IPR016162">
    <property type="entry name" value="Ald_DH_N"/>
</dbReference>
<evidence type="ECO:0000259" key="1">
    <source>
        <dbReference type="Pfam" id="PF00171"/>
    </source>
</evidence>
<dbReference type="InterPro" id="IPR016163">
    <property type="entry name" value="Ald_DH_C"/>
</dbReference>
<feature type="domain" description="Aldehyde dehydrogenase" evidence="1">
    <location>
        <begin position="71"/>
        <end position="133"/>
    </location>
</feature>
<evidence type="ECO:0000313" key="2">
    <source>
        <dbReference type="EMBL" id="KAG9466259.1"/>
    </source>
</evidence>
<dbReference type="InterPro" id="IPR016161">
    <property type="entry name" value="Ald_DH/histidinol_DH"/>
</dbReference>
<name>A0A8J6BAN7_ELECQ</name>
<dbReference type="SUPFAM" id="SSF53720">
    <property type="entry name" value="ALDH-like"/>
    <property type="match status" value="1"/>
</dbReference>
<dbReference type="GO" id="GO:0016620">
    <property type="term" value="F:oxidoreductase activity, acting on the aldehyde or oxo group of donors, NAD or NADP as acceptor"/>
    <property type="evidence" value="ECO:0007669"/>
    <property type="project" value="InterPro"/>
</dbReference>
<accession>A0A8J6BAN7</accession>
<comment type="caution">
    <text evidence="2">The sequence shown here is derived from an EMBL/GenBank/DDBJ whole genome shotgun (WGS) entry which is preliminary data.</text>
</comment>
<dbReference type="Gene3D" id="3.40.309.10">
    <property type="entry name" value="Aldehyde Dehydrogenase, Chain A, domain 2"/>
    <property type="match status" value="2"/>
</dbReference>
<proteinExistence type="predicted"/>
<reference evidence="2" key="1">
    <citation type="thesis" date="2020" institute="ProQuest LLC" country="789 East Eisenhower Parkway, Ann Arbor, MI, USA">
        <title>Comparative Genomics and Chromosome Evolution.</title>
        <authorList>
            <person name="Mudd A.B."/>
        </authorList>
    </citation>
    <scope>NUCLEOTIDE SEQUENCE</scope>
    <source>
        <strain evidence="2">HN-11 Male</strain>
        <tissue evidence="2">Kidney and liver</tissue>
    </source>
</reference>
<dbReference type="Proteomes" id="UP000770717">
    <property type="component" value="Unassembled WGS sequence"/>
</dbReference>
<gene>
    <name evidence="2" type="ORF">GDO78_016909</name>
</gene>
<dbReference type="InterPro" id="IPR015590">
    <property type="entry name" value="Aldehyde_DH_dom"/>
</dbReference>
<dbReference type="OrthoDB" id="310895at2759"/>
<dbReference type="Gene3D" id="3.40.605.10">
    <property type="entry name" value="Aldehyde Dehydrogenase, Chain A, domain 1"/>
    <property type="match status" value="1"/>
</dbReference>
<dbReference type="EMBL" id="WNTK01002190">
    <property type="protein sequence ID" value="KAG9466259.1"/>
    <property type="molecule type" value="Genomic_DNA"/>
</dbReference>